<dbReference type="EMBL" id="FOAK01000010">
    <property type="protein sequence ID" value="SEL11375.1"/>
    <property type="molecule type" value="Genomic_DNA"/>
</dbReference>
<evidence type="ECO:0000313" key="2">
    <source>
        <dbReference type="Proteomes" id="UP000199506"/>
    </source>
</evidence>
<dbReference type="OrthoDB" id="78246at2157"/>
<gene>
    <name evidence="1" type="ORF">SAMN05216439_0003</name>
</gene>
<sequence length="359" mass="43545">MLLKKILIGEHYVLEEGFPIRVKIKRYFCHDCGKKSQAEFTGFFDKFCNLSNDFKNKIINARENSWVSLRNIKRLIKDWFGIKVSHETIRKVLLVEGEFYYFNDELKLSGYYGYDEQWERVNGNWVYYLVLFDLVNNVPVASMLTEILNENVIENFIDMSIPFKDRVAIVTDLKPEYDKIMSKLGFVHQHCTFHLEKNIKSNMEKKINKKMTNYRFELKNTHPQYSDDNLDEIIKKKKEEVKKEIWEYIAEFMELFKQSTFDEAVEYIEFLKDEIKYYSEHLAKYLKKNFFPEYRKFLRFLEDDYKRHLEPTNNKLENFNGNTMPKYEKRSYRTMQGLWSALMHKKDGWIKRRNEDLTN</sequence>
<name>A0A1H7ML06_9EURY</name>
<evidence type="ECO:0000313" key="1">
    <source>
        <dbReference type="EMBL" id="SEL11375.1"/>
    </source>
</evidence>
<organism evidence="1 2">
    <name type="scientific">Methanobrevibacter gottschalkii</name>
    <dbReference type="NCBI Taxonomy" id="190974"/>
    <lineage>
        <taxon>Archaea</taxon>
        <taxon>Methanobacteriati</taxon>
        <taxon>Methanobacteriota</taxon>
        <taxon>Methanomada group</taxon>
        <taxon>Methanobacteria</taxon>
        <taxon>Methanobacteriales</taxon>
        <taxon>Methanobacteriaceae</taxon>
        <taxon>Methanobrevibacter</taxon>
    </lineage>
</organism>
<accession>A0A1H7ML06</accession>
<dbReference type="RefSeq" id="WP_091699633.1">
    <property type="nucleotide sequence ID" value="NZ_FOAK01000010.1"/>
</dbReference>
<reference evidence="1 2" key="1">
    <citation type="submission" date="2016-10" db="EMBL/GenBank/DDBJ databases">
        <authorList>
            <person name="de Groot N.N."/>
        </authorList>
    </citation>
    <scope>NUCLEOTIDE SEQUENCE [LARGE SCALE GENOMIC DNA]</scope>
    <source>
        <strain evidence="1 2">DSM 11978</strain>
    </source>
</reference>
<dbReference type="AlphaFoldDB" id="A0A1H7ML06"/>
<evidence type="ECO:0008006" key="3">
    <source>
        <dbReference type="Google" id="ProtNLM"/>
    </source>
</evidence>
<dbReference type="Proteomes" id="UP000199506">
    <property type="component" value="Unassembled WGS sequence"/>
</dbReference>
<proteinExistence type="predicted"/>
<protein>
    <recommendedName>
        <fullName evidence="3">Transposase</fullName>
    </recommendedName>
</protein>